<dbReference type="PANTHER" id="PTHR18964">
    <property type="entry name" value="ROK (REPRESSOR, ORF, KINASE) FAMILY"/>
    <property type="match status" value="1"/>
</dbReference>
<keyword evidence="1" id="KW-0119">Carbohydrate metabolism</keyword>
<evidence type="ECO:0000313" key="3">
    <source>
        <dbReference type="Proteomes" id="UP000273252"/>
    </source>
</evidence>
<keyword evidence="3" id="KW-1185">Reference proteome</keyword>
<dbReference type="PANTHER" id="PTHR18964:SF169">
    <property type="entry name" value="N-ACETYLMANNOSAMINE KINASE"/>
    <property type="match status" value="1"/>
</dbReference>
<dbReference type="NCBIfam" id="NF003461">
    <property type="entry name" value="PRK05082.1"/>
    <property type="match status" value="1"/>
</dbReference>
<sequence length="297" mass="31374">MQTLAIDIGGTKIALGLVSNGQLVERRQLPTPTAKSAIQFAETILEQCQDWLALVENIGISTTGLVTEQGISAINPDTLAFPTPFPLHQAIEQCTGKTVAMLNDAQAAAWYEYAQLHAIKSAFEEPKTKNMAYITVSTGVGGGLVIDGKLHKGVNNFAGHIGHTIIDINGPICGCGQQGCVEAIASGTAIEKQSRIDISPAIDNKTLFATADTNPIAEAIIQRSCQAIAALCCNLKASLDLDVIVLGGGIGFATGYIDRLEQLMALRPAPFQVKIVPAQGDYDACLLGAAYQFIHID</sequence>
<dbReference type="GO" id="GO:0009384">
    <property type="term" value="F:N-acylmannosamine kinase activity"/>
    <property type="evidence" value="ECO:0007669"/>
    <property type="project" value="TreeGrafter"/>
</dbReference>
<dbReference type="Gene3D" id="3.30.420.40">
    <property type="match status" value="2"/>
</dbReference>
<accession>A0A3A6QRJ2</accession>
<dbReference type="AlphaFoldDB" id="A0A3A6QRJ2"/>
<dbReference type="GO" id="GO:0019262">
    <property type="term" value="P:N-acetylneuraminate catabolic process"/>
    <property type="evidence" value="ECO:0007669"/>
    <property type="project" value="TreeGrafter"/>
</dbReference>
<dbReference type="SUPFAM" id="SSF53067">
    <property type="entry name" value="Actin-like ATPase domain"/>
    <property type="match status" value="1"/>
</dbReference>
<organism evidence="2 3">
    <name type="scientific">Vibrio sinensis</name>
    <dbReference type="NCBI Taxonomy" id="2302434"/>
    <lineage>
        <taxon>Bacteria</taxon>
        <taxon>Pseudomonadati</taxon>
        <taxon>Pseudomonadota</taxon>
        <taxon>Gammaproteobacteria</taxon>
        <taxon>Vibrionales</taxon>
        <taxon>Vibrionaceae</taxon>
        <taxon>Vibrio</taxon>
    </lineage>
</organism>
<comment type="caution">
    <text evidence="2">The sequence shown here is derived from an EMBL/GenBank/DDBJ whole genome shotgun (WGS) entry which is preliminary data.</text>
</comment>
<dbReference type="EMBL" id="QVMU01000001">
    <property type="protein sequence ID" value="RJX75365.1"/>
    <property type="molecule type" value="Genomic_DNA"/>
</dbReference>
<dbReference type="Pfam" id="PF00480">
    <property type="entry name" value="ROK"/>
    <property type="match status" value="1"/>
</dbReference>
<proteinExistence type="predicted"/>
<dbReference type="PROSITE" id="PS01125">
    <property type="entry name" value="ROK"/>
    <property type="match status" value="1"/>
</dbReference>
<dbReference type="InterPro" id="IPR049874">
    <property type="entry name" value="ROK_cs"/>
</dbReference>
<evidence type="ECO:0000313" key="2">
    <source>
        <dbReference type="EMBL" id="RJX75365.1"/>
    </source>
</evidence>
<evidence type="ECO:0000256" key="1">
    <source>
        <dbReference type="ARBA" id="ARBA00023277"/>
    </source>
</evidence>
<protein>
    <submittedName>
        <fullName evidence="2">ROK family protein</fullName>
    </submittedName>
</protein>
<gene>
    <name evidence="2" type="ORF">DZ860_01400</name>
</gene>
<dbReference type="OrthoDB" id="8772678at2"/>
<dbReference type="Proteomes" id="UP000273252">
    <property type="component" value="Unassembled WGS sequence"/>
</dbReference>
<reference evidence="2 3" key="1">
    <citation type="submission" date="2018-08" db="EMBL/GenBank/DDBJ databases">
        <title>Vibrio isolated from the Eastern China Marginal Seas.</title>
        <authorList>
            <person name="Li Y."/>
        </authorList>
    </citation>
    <scope>NUCLEOTIDE SEQUENCE [LARGE SCALE GENOMIC DNA]</scope>
    <source>
        <strain evidence="2 3">BEI233</strain>
    </source>
</reference>
<name>A0A3A6QRJ2_9VIBR</name>
<dbReference type="RefSeq" id="WP_120029122.1">
    <property type="nucleotide sequence ID" value="NZ_QVMU01000001.1"/>
</dbReference>
<dbReference type="InterPro" id="IPR000600">
    <property type="entry name" value="ROK"/>
</dbReference>
<dbReference type="InterPro" id="IPR043129">
    <property type="entry name" value="ATPase_NBD"/>
</dbReference>